<dbReference type="OMA" id="HHECEGQ"/>
<comment type="cofactor">
    <cofactor evidence="1">
        <name>Mg(2+)</name>
        <dbReference type="ChEBI" id="CHEBI:18420"/>
    </cofactor>
</comment>
<dbReference type="Gene3D" id="3.40.50.300">
    <property type="entry name" value="P-loop containing nucleotide triphosphate hydrolases"/>
    <property type="match status" value="1"/>
</dbReference>
<organism evidence="3">
    <name type="scientific">Nippostrongylus brasiliensis</name>
    <name type="common">Rat hookworm</name>
    <dbReference type="NCBI Taxonomy" id="27835"/>
    <lineage>
        <taxon>Eukaryota</taxon>
        <taxon>Metazoa</taxon>
        <taxon>Ecdysozoa</taxon>
        <taxon>Nematoda</taxon>
        <taxon>Chromadorea</taxon>
        <taxon>Rhabditida</taxon>
        <taxon>Rhabditina</taxon>
        <taxon>Rhabditomorpha</taxon>
        <taxon>Strongyloidea</taxon>
        <taxon>Heligmosomidae</taxon>
        <taxon>Nippostrongylus</taxon>
    </lineage>
</organism>
<dbReference type="PANTHER" id="PTHR10492">
    <property type="match status" value="1"/>
</dbReference>
<comment type="similarity">
    <text evidence="1">Belongs to the helicase family.</text>
</comment>
<keyword evidence="1" id="KW-0227">DNA damage</keyword>
<feature type="domain" description="DNA helicase Pif1-like DEAD-box helicase" evidence="2">
    <location>
        <begin position="178"/>
        <end position="226"/>
    </location>
</feature>
<reference evidence="3" key="1">
    <citation type="submission" date="2017-02" db="UniProtKB">
        <authorList>
            <consortium name="WormBaseParasite"/>
        </authorList>
    </citation>
    <scope>IDENTIFICATION</scope>
</reference>
<dbReference type="InterPro" id="IPR027417">
    <property type="entry name" value="P-loop_NTPase"/>
</dbReference>
<keyword evidence="1" id="KW-0067">ATP-binding</keyword>
<keyword evidence="1" id="KW-0378">Hydrolase</keyword>
<keyword evidence="1" id="KW-0347">Helicase</keyword>
<dbReference type="GO" id="GO:0016887">
    <property type="term" value="F:ATP hydrolysis activity"/>
    <property type="evidence" value="ECO:0007669"/>
    <property type="project" value="RHEA"/>
</dbReference>
<dbReference type="Pfam" id="PF05970">
    <property type="entry name" value="PIF1"/>
    <property type="match status" value="1"/>
</dbReference>
<dbReference type="GO" id="GO:0006310">
    <property type="term" value="P:DNA recombination"/>
    <property type="evidence" value="ECO:0007669"/>
    <property type="project" value="UniProtKB-KW"/>
</dbReference>
<dbReference type="EC" id="5.6.2.3" evidence="1"/>
<dbReference type="GO" id="GO:0005524">
    <property type="term" value="F:ATP binding"/>
    <property type="evidence" value="ECO:0007669"/>
    <property type="project" value="UniProtKB-KW"/>
</dbReference>
<comment type="catalytic activity">
    <reaction evidence="1">
        <text>ATP + H2O = ADP + phosphate + H(+)</text>
        <dbReference type="Rhea" id="RHEA:13065"/>
        <dbReference type="ChEBI" id="CHEBI:15377"/>
        <dbReference type="ChEBI" id="CHEBI:15378"/>
        <dbReference type="ChEBI" id="CHEBI:30616"/>
        <dbReference type="ChEBI" id="CHEBI:43474"/>
        <dbReference type="ChEBI" id="CHEBI:456216"/>
        <dbReference type="EC" id="5.6.2.3"/>
    </reaction>
</comment>
<evidence type="ECO:0000259" key="2">
    <source>
        <dbReference type="Pfam" id="PF05970"/>
    </source>
</evidence>
<proteinExistence type="inferred from homology"/>
<evidence type="ECO:0000256" key="1">
    <source>
        <dbReference type="RuleBase" id="RU363044"/>
    </source>
</evidence>
<dbReference type="GO" id="GO:0006281">
    <property type="term" value="P:DNA repair"/>
    <property type="evidence" value="ECO:0007669"/>
    <property type="project" value="UniProtKB-KW"/>
</dbReference>
<dbReference type="GO" id="GO:0043139">
    <property type="term" value="F:5'-3' DNA helicase activity"/>
    <property type="evidence" value="ECO:0007669"/>
    <property type="project" value="UniProtKB-EC"/>
</dbReference>
<keyword evidence="1" id="KW-0233">DNA recombination</keyword>
<protein>
    <recommendedName>
        <fullName evidence="1">ATP-dependent DNA helicase</fullName>
        <ecNumber evidence="1">5.6.2.3</ecNumber>
    </recommendedName>
</protein>
<dbReference type="InterPro" id="IPR010285">
    <property type="entry name" value="DNA_helicase_pif1-like_DEAD"/>
</dbReference>
<keyword evidence="1" id="KW-0234">DNA repair</keyword>
<dbReference type="WBParaSite" id="NBR_0000677901-mRNA-1">
    <property type="protein sequence ID" value="NBR_0000677901-mRNA-1"/>
    <property type="gene ID" value="NBR_0000677901"/>
</dbReference>
<keyword evidence="1" id="KW-0547">Nucleotide-binding</keyword>
<evidence type="ECO:0000313" key="3">
    <source>
        <dbReference type="WBParaSite" id="NBR_0000677901-mRNA-1"/>
    </source>
</evidence>
<dbReference type="AlphaFoldDB" id="A0A0N4XVF4"/>
<sequence length="250" mass="28635">MKKNGNVEVDKLVECTPFYRNPDRFHLRLLLLDRVSMRSFESLRTVDDVTHDSFGDAARALHLLQDHIHFTACLEETAQFGMPAERWSVFTYVLAFCRIADPQAMLDRFIAAIDYVYQEQSLVEAGASAYFDLLDDLLLLQCDIRSSIRPLMKGRPRQIVEHLDPHHHECEGQQLYSQLNDDQRAAADDIRLSSTSNNSRLHFIDGHGGCDKTFLYNALYHICKGRRYQMDGMFGVAGGRSEIVRCKVTC</sequence>
<dbReference type="GO" id="GO:0000723">
    <property type="term" value="P:telomere maintenance"/>
    <property type="evidence" value="ECO:0007669"/>
    <property type="project" value="InterPro"/>
</dbReference>
<dbReference type="PANTHER" id="PTHR10492:SF57">
    <property type="entry name" value="ATP-DEPENDENT DNA HELICASE"/>
    <property type="match status" value="1"/>
</dbReference>
<name>A0A0N4XVF4_NIPBR</name>
<accession>A0A0N4XVF4</accession>